<dbReference type="AlphaFoldDB" id="A0ABD6EFA3"/>
<proteinExistence type="predicted"/>
<dbReference type="Proteomes" id="UP001608902">
    <property type="component" value="Unassembled WGS sequence"/>
</dbReference>
<name>A0ABD6EFA3_9BILA</name>
<evidence type="ECO:0000313" key="2">
    <source>
        <dbReference type="Proteomes" id="UP001608902"/>
    </source>
</evidence>
<evidence type="ECO:0000313" key="1">
    <source>
        <dbReference type="EMBL" id="MFH4978668.1"/>
    </source>
</evidence>
<organism evidence="1 2">
    <name type="scientific">Gnathostoma spinigerum</name>
    <dbReference type="NCBI Taxonomy" id="75299"/>
    <lineage>
        <taxon>Eukaryota</taxon>
        <taxon>Metazoa</taxon>
        <taxon>Ecdysozoa</taxon>
        <taxon>Nematoda</taxon>
        <taxon>Chromadorea</taxon>
        <taxon>Rhabditida</taxon>
        <taxon>Spirurina</taxon>
        <taxon>Gnathostomatomorpha</taxon>
        <taxon>Gnathostomatoidea</taxon>
        <taxon>Gnathostomatidae</taxon>
        <taxon>Gnathostoma</taxon>
    </lineage>
</organism>
<comment type="caution">
    <text evidence="1">The sequence shown here is derived from an EMBL/GenBank/DDBJ whole genome shotgun (WGS) entry which is preliminary data.</text>
</comment>
<gene>
    <name evidence="1" type="ORF">AB6A40_005377</name>
</gene>
<sequence length="69" mass="8193">MFKPCLLSIHNNTVLRWPNFDSCFFKYGDQFSDQVHCKVYHTTVIITGATTFQEDKMLSWWKADFEVLL</sequence>
<dbReference type="EMBL" id="JBGFUD010003389">
    <property type="protein sequence ID" value="MFH4978668.1"/>
    <property type="molecule type" value="Genomic_DNA"/>
</dbReference>
<accession>A0ABD6EFA3</accession>
<reference evidence="1 2" key="1">
    <citation type="submission" date="2024-08" db="EMBL/GenBank/DDBJ databases">
        <title>Gnathostoma spinigerum genome.</title>
        <authorList>
            <person name="Gonzalez-Bertolin B."/>
            <person name="Monzon S."/>
            <person name="Zaballos A."/>
            <person name="Jimenez P."/>
            <person name="Dekumyoy P."/>
            <person name="Varona S."/>
            <person name="Cuesta I."/>
            <person name="Sumanam S."/>
            <person name="Adisakwattana P."/>
            <person name="Gasser R.B."/>
            <person name="Hernandez-Gonzalez A."/>
            <person name="Young N.D."/>
            <person name="Perteguer M.J."/>
        </authorList>
    </citation>
    <scope>NUCLEOTIDE SEQUENCE [LARGE SCALE GENOMIC DNA]</scope>
    <source>
        <strain evidence="1">AL3</strain>
        <tissue evidence="1">Liver</tissue>
    </source>
</reference>
<keyword evidence="2" id="KW-1185">Reference proteome</keyword>
<protein>
    <submittedName>
        <fullName evidence="1">Uncharacterized protein</fullName>
    </submittedName>
</protein>